<dbReference type="GO" id="GO:0045333">
    <property type="term" value="P:cellular respiration"/>
    <property type="evidence" value="ECO:0007669"/>
    <property type="project" value="UniProtKB-ARBA"/>
</dbReference>
<dbReference type="Gene3D" id="3.40.50.970">
    <property type="match status" value="1"/>
</dbReference>
<dbReference type="InterPro" id="IPR051457">
    <property type="entry name" value="2-oxoacid:Fd_oxidoreductase"/>
</dbReference>
<dbReference type="CDD" id="cd07034">
    <property type="entry name" value="TPP_PYR_PFOR_IOR-alpha_like"/>
    <property type="match status" value="1"/>
</dbReference>
<keyword evidence="4" id="KW-0560">Oxidoreductase</keyword>
<proteinExistence type="predicted"/>
<dbReference type="InterPro" id="IPR011766">
    <property type="entry name" value="TPP_enzyme_TPP-bd"/>
</dbReference>
<keyword evidence="6" id="KW-0411">Iron-sulfur</keyword>
<dbReference type="NCBIfam" id="NF009588">
    <property type="entry name" value="PRK13029.1"/>
    <property type="match status" value="1"/>
</dbReference>
<dbReference type="OrthoDB" id="9803617at2"/>
<evidence type="ECO:0000256" key="3">
    <source>
        <dbReference type="ARBA" id="ARBA00022982"/>
    </source>
</evidence>
<evidence type="ECO:0000259" key="9">
    <source>
        <dbReference type="Pfam" id="PF20169"/>
    </source>
</evidence>
<keyword evidence="1" id="KW-0813">Transport</keyword>
<dbReference type="InterPro" id="IPR009014">
    <property type="entry name" value="Transketo_C/PFOR_II"/>
</dbReference>
<feature type="domain" description="Thiamine pyrophosphate enzyme TPP-binding" evidence="8">
    <location>
        <begin position="459"/>
        <end position="543"/>
    </location>
</feature>
<keyword evidence="2" id="KW-0479">Metal-binding</keyword>
<keyword evidence="2" id="KW-0004">4Fe-4S</keyword>
<keyword evidence="11" id="KW-1185">Reference proteome</keyword>
<keyword evidence="3" id="KW-0249">Electron transport</keyword>
<dbReference type="RefSeq" id="WP_136554431.1">
    <property type="nucleotide sequence ID" value="NZ_STGJ01000013.1"/>
</dbReference>
<evidence type="ECO:0000256" key="1">
    <source>
        <dbReference type="ARBA" id="ARBA00022448"/>
    </source>
</evidence>
<evidence type="ECO:0000256" key="2">
    <source>
        <dbReference type="ARBA" id="ARBA00022485"/>
    </source>
</evidence>
<dbReference type="Proteomes" id="UP000308891">
    <property type="component" value="Unassembled WGS sequence"/>
</dbReference>
<dbReference type="Pfam" id="PF01558">
    <property type="entry name" value="POR"/>
    <property type="match status" value="1"/>
</dbReference>
<dbReference type="InterPro" id="IPR002880">
    <property type="entry name" value="Pyrv_Fd/Flavodoxin_OxRdtase_N"/>
</dbReference>
<comment type="caution">
    <text evidence="10">The sequence shown here is derived from an EMBL/GenBank/DDBJ whole genome shotgun (WGS) entry which is preliminary data.</text>
</comment>
<dbReference type="InterPro" id="IPR002869">
    <property type="entry name" value="Pyrv_flavodox_OxRed_cen"/>
</dbReference>
<dbReference type="SUPFAM" id="SSF53323">
    <property type="entry name" value="Pyruvate-ferredoxin oxidoreductase, PFOR, domain III"/>
    <property type="match status" value="1"/>
</dbReference>
<dbReference type="NCBIfam" id="NF009589">
    <property type="entry name" value="PRK13030.1"/>
    <property type="match status" value="1"/>
</dbReference>
<dbReference type="PANTHER" id="PTHR48084:SF3">
    <property type="entry name" value="SUBUNIT OF PYRUVATE:FLAVODOXIN OXIDOREDUCTASE"/>
    <property type="match status" value="1"/>
</dbReference>
<organism evidence="10 11">
    <name type="scientific">Crenobacter intestini</name>
    <dbReference type="NCBI Taxonomy" id="2563443"/>
    <lineage>
        <taxon>Bacteria</taxon>
        <taxon>Pseudomonadati</taxon>
        <taxon>Pseudomonadota</taxon>
        <taxon>Betaproteobacteria</taxon>
        <taxon>Neisseriales</taxon>
        <taxon>Neisseriaceae</taxon>
        <taxon>Crenobacter</taxon>
    </lineage>
</organism>
<gene>
    <name evidence="10" type="ORF">E5K04_12085</name>
</gene>
<evidence type="ECO:0000256" key="4">
    <source>
        <dbReference type="ARBA" id="ARBA00023002"/>
    </source>
</evidence>
<reference evidence="10 11" key="1">
    <citation type="submission" date="2019-04" db="EMBL/GenBank/DDBJ databases">
        <title>Crenobacter sp. nov.</title>
        <authorList>
            <person name="Shi S."/>
        </authorList>
    </citation>
    <scope>NUCLEOTIDE SEQUENCE [LARGE SCALE GENOMIC DNA]</scope>
    <source>
        <strain evidence="10 11">GY 70310</strain>
    </source>
</reference>
<keyword evidence="10" id="KW-0670">Pyruvate</keyword>
<evidence type="ECO:0000256" key="5">
    <source>
        <dbReference type="ARBA" id="ARBA00023004"/>
    </source>
</evidence>
<name>A0A4T0UPT4_9NEIS</name>
<evidence type="ECO:0000256" key="6">
    <source>
        <dbReference type="ARBA" id="ARBA00023014"/>
    </source>
</evidence>
<keyword evidence="5" id="KW-0408">Iron</keyword>
<evidence type="ECO:0000259" key="7">
    <source>
        <dbReference type="Pfam" id="PF01558"/>
    </source>
</evidence>
<dbReference type="SUPFAM" id="SSF52922">
    <property type="entry name" value="TK C-terminal domain-like"/>
    <property type="match status" value="1"/>
</dbReference>
<dbReference type="GO" id="GO:0051539">
    <property type="term" value="F:4 iron, 4 sulfur cluster binding"/>
    <property type="evidence" value="ECO:0007669"/>
    <property type="project" value="UniProtKB-KW"/>
</dbReference>
<feature type="domain" description="DUF6537" evidence="9">
    <location>
        <begin position="952"/>
        <end position="1139"/>
    </location>
</feature>
<dbReference type="AlphaFoldDB" id="A0A4T0UPT4"/>
<dbReference type="GO" id="GO:0044281">
    <property type="term" value="P:small molecule metabolic process"/>
    <property type="evidence" value="ECO:0007669"/>
    <property type="project" value="UniProtKB-ARBA"/>
</dbReference>
<accession>A0A4T0UPT4</accession>
<protein>
    <submittedName>
        <fullName evidence="10">Indolepyruvate ferredoxin oxidoreductase family protein</fullName>
    </submittedName>
</protein>
<dbReference type="EMBL" id="STGJ01000013">
    <property type="protein sequence ID" value="TIC80566.1"/>
    <property type="molecule type" value="Genomic_DNA"/>
</dbReference>
<evidence type="ECO:0000313" key="10">
    <source>
        <dbReference type="EMBL" id="TIC80566.1"/>
    </source>
</evidence>
<dbReference type="InterPro" id="IPR019752">
    <property type="entry name" value="Pyrv/ketoisovalerate_OxRed_cat"/>
</dbReference>
<evidence type="ECO:0000313" key="11">
    <source>
        <dbReference type="Proteomes" id="UP000308891"/>
    </source>
</evidence>
<dbReference type="Pfam" id="PF20169">
    <property type="entry name" value="DUF6537"/>
    <property type="match status" value="1"/>
</dbReference>
<dbReference type="SUPFAM" id="SSF52518">
    <property type="entry name" value="Thiamin diphosphate-binding fold (THDP-binding)"/>
    <property type="match status" value="2"/>
</dbReference>
<sequence>MSIRHATLADKYLQPTGLVLMSGIQALVRLTMLQRDHDRARGLNTAGFVTGYRGSPLGGVDLAMEAAAEPLRAHDVVFRRGINEDLAATAVWGTQQLGLFEGATVDGVFSMWYGKGPGVDRSADVLKHGNAAGSSPSGGVLLVCGDDHAAKSSTFPHQSDHILAASMIPVLNPSGVQEVIDFGLHGWAMSRYSGCWVALKAVTDTIESSAIVDVSPERFAPVLPADFPLPDGGVSIRWPDPPLAQEERLLHHRLYAALAYARANRLNRVVLDSPNARLGIVTTGKSYLDVRQALDDLGIDDALAADIGLRIYKVGMTWPLEPEGIRQFAEGLEEILVVEEKRQIIEYQLKEQLYNWREDVRPRVVGKFAEKGEWTLPHGDWLLPAAGELTPARIARAIADRLANIVDSVNIHDRLRFYADKEAQLTRPRQTLARLPHYCSGCPHNTSTRVPAGSRTLAGIGCHYMATWIDPDTKTFSQMGGEGVPWIGQAPFTRTRHVFANLGDGTYFHSGLLAIRASVAAGVNITYKLLYNDAVAMTGGQHVDGPLDVPMITRQLAAENVARIVITSDEPEKYRVAHGLLASLAPGVEVFHRRELDALQRELRETAGVTVLIHDQTCAAEKRRRRKKGQYPDPAKRAFINERVCEGCGDCSQKSGCLSVLPVETPFGRKRRIDQSSCNKDYSCVEGFCPSFVIVEGGRLRRPAADTLSADSLPPLPEPTLPALDRPYGIMIAGVGGTGVVTIGQVLGMAAWVDGAGVTVLDMAGLAQKGGSVWSHVRIAPDRQALHAVRISAGDADLVLACDLVVGAAEEALAKLREGFSRVVVNRFESPTSAFLRNPDQGFPAQAMLDTLAAAVGRDHVYEVDATATAVALQGDALASNMFMLGYAWQLGLVPLSRQAIAEAIRINGNAVDFNLAAFTWGRHAAHQPDEIARRVTRANVVHFVPRETPHALLQRYGNELTAYQNAALASRHRALVERVQAAEEACAPGSTRLACTVARSYYQLLASKDEYEVARLYSQPEFRQSLEKQFEGDYRVVFQLAPAWLAPKDGRKRSFGPWLLHALGLLARLRFLRGTAFDPFAHQADRKLERELVSRFERDADAVLSGLSPATLETACRLLESYQHVRGYGHVKAASWREVGEAQLALRTQLAATDSQQSAA</sequence>
<dbReference type="InterPro" id="IPR029061">
    <property type="entry name" value="THDP-binding"/>
</dbReference>
<dbReference type="InterPro" id="IPR046667">
    <property type="entry name" value="DUF6537"/>
</dbReference>
<dbReference type="GO" id="GO:0030976">
    <property type="term" value="F:thiamine pyrophosphate binding"/>
    <property type="evidence" value="ECO:0007669"/>
    <property type="project" value="InterPro"/>
</dbReference>
<feature type="domain" description="Pyruvate/ketoisovalerate oxidoreductase catalytic" evidence="7">
    <location>
        <begin position="736"/>
        <end position="922"/>
    </location>
</feature>
<dbReference type="PANTHER" id="PTHR48084">
    <property type="entry name" value="2-OXOGLUTARATE OXIDOREDUCTASE SUBUNIT KORB-RELATED"/>
    <property type="match status" value="1"/>
</dbReference>
<dbReference type="GO" id="GO:0016625">
    <property type="term" value="F:oxidoreductase activity, acting on the aldehyde or oxo group of donors, iron-sulfur protein as acceptor"/>
    <property type="evidence" value="ECO:0007669"/>
    <property type="project" value="UniProtKB-ARBA"/>
</dbReference>
<dbReference type="Pfam" id="PF02775">
    <property type="entry name" value="TPP_enzyme_C"/>
    <property type="match status" value="1"/>
</dbReference>
<dbReference type="Gene3D" id="3.40.920.10">
    <property type="entry name" value="Pyruvate-ferredoxin oxidoreductase, PFOR, domain III"/>
    <property type="match status" value="1"/>
</dbReference>
<evidence type="ECO:0000259" key="8">
    <source>
        <dbReference type="Pfam" id="PF02775"/>
    </source>
</evidence>